<dbReference type="OrthoDB" id="6043530at2"/>
<name>A0A140NQX0_PROSM</name>
<protein>
    <submittedName>
        <fullName evidence="1">Uncharacterized protein</fullName>
    </submittedName>
</protein>
<dbReference type="RefSeq" id="WP_004915963.1">
    <property type="nucleotide sequence ID" value="NC_017731.1"/>
</dbReference>
<dbReference type="HOGENOM" id="CLU_1892472_0_0_6"/>
<gene>
    <name evidence="1" type="ordered locus">S70_12475</name>
</gene>
<evidence type="ECO:0000313" key="1">
    <source>
        <dbReference type="EMBL" id="AFH94342.1"/>
    </source>
</evidence>
<dbReference type="Proteomes" id="UP000005012">
    <property type="component" value="Chromosome"/>
</dbReference>
<accession>A0A140NQX0</accession>
<dbReference type="EMBL" id="CP003488">
    <property type="protein sequence ID" value="AFH94342.1"/>
    <property type="molecule type" value="Genomic_DNA"/>
</dbReference>
<sequence length="140" mass="15448">MSSIIIKTHGEKGLLQMRDGTFAKVTNANCHALLADKIKGIKQSPSLIKLCSCHSAEGGRFSNAQVMANQLKLPVMGFYGITHENIVKAATGNKKAHPIFHPQENKLNAKISELGNRFIGNLLKIRIFITHPTLPEPFKY</sequence>
<proteinExistence type="predicted"/>
<dbReference type="KEGG" id="psi:S70_12475"/>
<evidence type="ECO:0000313" key="2">
    <source>
        <dbReference type="Proteomes" id="UP000005012"/>
    </source>
</evidence>
<dbReference type="PATRIC" id="fig|1157951.4.peg.2513"/>
<organism evidence="1 2">
    <name type="scientific">Providencia stuartii (strain MRSN 2154)</name>
    <dbReference type="NCBI Taxonomy" id="1157951"/>
    <lineage>
        <taxon>Bacteria</taxon>
        <taxon>Pseudomonadati</taxon>
        <taxon>Pseudomonadota</taxon>
        <taxon>Gammaproteobacteria</taxon>
        <taxon>Enterobacterales</taxon>
        <taxon>Morganellaceae</taxon>
        <taxon>Providencia</taxon>
    </lineage>
</organism>
<dbReference type="GeneID" id="93520898"/>
<reference evidence="1 2" key="1">
    <citation type="journal article" date="2012" name="J. Bacteriol.">
        <title>Complete Genome Sequence of Providencia stuartii Clinical Isolate MRSN 2154.</title>
        <authorList>
            <person name="Clifford R.J."/>
            <person name="Hang J."/>
            <person name="Riley M.C."/>
            <person name="Onmus-Leone F."/>
            <person name="Kuschner R.A."/>
            <person name="Lesho E.P."/>
            <person name="Waterman P.E."/>
        </authorList>
    </citation>
    <scope>NUCLEOTIDE SEQUENCE [LARGE SCALE GENOMIC DNA]</scope>
    <source>
        <strain evidence="1 2">MRSN 2154</strain>
    </source>
</reference>
<reference evidence="2" key="2">
    <citation type="submission" date="2012-04" db="EMBL/GenBank/DDBJ databases">
        <title>Complete genome sequence of Providencia stuartii clinical isolate MRSN 2154.</title>
        <authorList>
            <person name="Clifford R.J."/>
            <person name="Hang J."/>
            <person name="Riley M.C."/>
            <person name="Onmus-Leone F."/>
            <person name="Kuschner R.A."/>
            <person name="Lesho E.P."/>
            <person name="Waterman P.E."/>
        </authorList>
    </citation>
    <scope>NUCLEOTIDE SEQUENCE [LARGE SCALE GENOMIC DNA]</scope>
    <source>
        <strain evidence="2">MRSN 2154</strain>
    </source>
</reference>
<dbReference type="AlphaFoldDB" id="A0A140NQX0"/>